<proteinExistence type="predicted"/>
<organism evidence="1 2">
    <name type="scientific">Sousa chinensis</name>
    <name type="common">Indo-pacific humpbacked dolphin</name>
    <name type="synonym">Steno chinensis</name>
    <dbReference type="NCBI Taxonomy" id="103600"/>
    <lineage>
        <taxon>Eukaryota</taxon>
        <taxon>Metazoa</taxon>
        <taxon>Chordata</taxon>
        <taxon>Craniata</taxon>
        <taxon>Vertebrata</taxon>
        <taxon>Euteleostomi</taxon>
        <taxon>Mammalia</taxon>
        <taxon>Eutheria</taxon>
        <taxon>Laurasiatheria</taxon>
        <taxon>Artiodactyla</taxon>
        <taxon>Whippomorpha</taxon>
        <taxon>Cetacea</taxon>
        <taxon>Odontoceti</taxon>
        <taxon>Delphinidae</taxon>
        <taxon>Sousa</taxon>
    </lineage>
</organism>
<keyword evidence="2" id="KW-1185">Reference proteome</keyword>
<protein>
    <submittedName>
        <fullName evidence="1">Uncharacterized protein</fullName>
    </submittedName>
</protein>
<dbReference type="EMBL" id="QWLN02005367">
    <property type="protein sequence ID" value="TEA37488.1"/>
    <property type="molecule type" value="Genomic_DNA"/>
</dbReference>
<dbReference type="Proteomes" id="UP000295264">
    <property type="component" value="Unassembled WGS sequence"/>
</dbReference>
<reference evidence="1 2" key="1">
    <citation type="journal article" date="2018" name="Genomics">
        <title>Molecular footprints of inshore aquatic adaptation in Indo-Pacific humpback dolphin (Sousa chinensis).</title>
        <authorList>
            <person name="Ming Y."/>
            <person name="Jian J."/>
            <person name="Yu F."/>
            <person name="Yu X."/>
            <person name="Wang J."/>
            <person name="Liu W."/>
        </authorList>
    </citation>
    <scope>NUCLEOTIDE SEQUENCE [LARGE SCALE GENOMIC DNA]</scope>
    <source>
        <strain evidence="1">MY-2018</strain>
        <tissue evidence="1">Skin</tissue>
    </source>
</reference>
<dbReference type="AlphaFoldDB" id="A0A484GPP2"/>
<dbReference type="PANTHER" id="PTHR10264:SF115">
    <property type="entry name" value="STOMATIN"/>
    <property type="match status" value="1"/>
</dbReference>
<dbReference type="InterPro" id="IPR043202">
    <property type="entry name" value="Band-7_stomatin-like"/>
</dbReference>
<comment type="caution">
    <text evidence="1">The sequence shown here is derived from an EMBL/GenBank/DDBJ whole genome shotgun (WGS) entry which is preliminary data.</text>
</comment>
<evidence type="ECO:0000313" key="1">
    <source>
        <dbReference type="EMBL" id="TEA37488.1"/>
    </source>
</evidence>
<accession>A0A484GPP2</accession>
<gene>
    <name evidence="1" type="ORF">DBR06_SOUSAS8810010</name>
</gene>
<name>A0A484GPP2_SOUCH</name>
<dbReference type="PANTHER" id="PTHR10264">
    <property type="entry name" value="BAND 7 PROTEIN-RELATED"/>
    <property type="match status" value="1"/>
</dbReference>
<evidence type="ECO:0000313" key="2">
    <source>
        <dbReference type="Proteomes" id="UP000295264"/>
    </source>
</evidence>
<feature type="non-terminal residue" evidence="1">
    <location>
        <position position="1"/>
    </location>
</feature>
<dbReference type="GO" id="GO:0005886">
    <property type="term" value="C:plasma membrane"/>
    <property type="evidence" value="ECO:0007669"/>
    <property type="project" value="InterPro"/>
</dbReference>
<sequence>SVITFPISLWMCTDILKEYVRTIIFTLGPILYGRPKEPGLPFILP</sequence>